<evidence type="ECO:0000313" key="2">
    <source>
        <dbReference type="Proteomes" id="UP001239111"/>
    </source>
</evidence>
<reference evidence="1" key="1">
    <citation type="submission" date="2023-04" db="EMBL/GenBank/DDBJ databases">
        <title>A chromosome-level genome assembly of the parasitoid wasp Eretmocerus hayati.</title>
        <authorList>
            <person name="Zhong Y."/>
            <person name="Liu S."/>
            <person name="Liu Y."/>
        </authorList>
    </citation>
    <scope>NUCLEOTIDE SEQUENCE</scope>
    <source>
        <strain evidence="1">ZJU_SS_LIU_2023</strain>
    </source>
</reference>
<protein>
    <submittedName>
        <fullName evidence="1">Uncharacterized protein</fullName>
    </submittedName>
</protein>
<evidence type="ECO:0000313" key="1">
    <source>
        <dbReference type="EMBL" id="KAJ8682490.1"/>
    </source>
</evidence>
<proteinExistence type="predicted"/>
<comment type="caution">
    <text evidence="1">The sequence shown here is derived from an EMBL/GenBank/DDBJ whole genome shotgun (WGS) entry which is preliminary data.</text>
</comment>
<dbReference type="Proteomes" id="UP001239111">
    <property type="component" value="Chromosome 1"/>
</dbReference>
<accession>A0ACC2PGE2</accession>
<dbReference type="EMBL" id="CM056741">
    <property type="protein sequence ID" value="KAJ8682490.1"/>
    <property type="molecule type" value="Genomic_DNA"/>
</dbReference>
<name>A0ACC2PGE2_9HYME</name>
<sequence>MKQSSATGLRRHLGIFHQKEYEVLFGSKQTSKKPSKATECLRAVCKIFGSYCSNESYCRTDSHGVVNRMQEISQVRKRESALASRCSKSCEGWILSIPAHFCLGRWIALGFLGLSTSWLPEPRKLFKKILNKVESGFYLQSRCQKPKFTVVYRIVTMEVGLLSSLLPPADGSNNDNNGNQVEIASNGPQPVDRQGVTEDDRIEDTSESAAQDTNAPTRVLDPIENAPNDQGQAPAQRANNTPKPAKLTGSRQYMEKTREGKQILDSYATYGCLKKTVRSSLVGFIIKREEDRAFKTIKAHEKLKKWKCFGSHFQAVLRIGLPVPEAIIFLVGIYLTRSIWYYSTRMQFLHICKSAFRPTTTILSRPMSPPTLSRPPTAATLSRSATPIAPPKLATMSTKVTSRIEPKCKSCFKVFEEEDEEEEGYSESISSDSDEEFGVDDSDYFSSDDFGNESLFERENVECAADFVSKLFMYPNIPCKTVTKVINDSSNLLDQLLDRISHEIVQVSKTDNLDPNTISVVRNLIETYKNPLETFNTDKKCLKYFAKSDTFVPPESYIIGERHDYRKRDGEMSLAHVPVCVQFIPLRKVLKKFLELPGLFERLTEYLQEITNLIGDNLGIHTICIYVQYFRTKFFCHLCLTEYCDISNELSEDDCVVCNPDNYSELLALNDPQISGMDGECELNKLDNFHETINIGEDVMNDWYEGNCRHDVAIALYNLIYEQEVLKLADLNSRLRSFYYGPEGSTNKPPEILDHQVKNKHLIMTSAEMHNLVYRLPMVIGMIVPENNKILQFLIQLKRIIDIISSKVVQPQTHNQLKVHISEYLEMRRELFEGEKEKPKHHLGLHGPSSMKKFGPLIKSSALRFEAKNQEGKVIARTARTRVNICRTIAIRHQLLLNYRLRLKKPQARIETSEKKSIVVSKLKDISEFYSLLPVHDPTAVVSTVKWINTGDDQICKNSILVLFDDGGPVFYLAHELIVIDDAVHIISKKLRNSYAVERIHGYKVVDEHDFCWSSLTLNDSRRASITYLTTLPDGGTYIHQNWIE</sequence>
<gene>
    <name evidence="1" type="ORF">QAD02_018282</name>
</gene>
<keyword evidence="2" id="KW-1185">Reference proteome</keyword>
<organism evidence="1 2">
    <name type="scientific">Eretmocerus hayati</name>
    <dbReference type="NCBI Taxonomy" id="131215"/>
    <lineage>
        <taxon>Eukaryota</taxon>
        <taxon>Metazoa</taxon>
        <taxon>Ecdysozoa</taxon>
        <taxon>Arthropoda</taxon>
        <taxon>Hexapoda</taxon>
        <taxon>Insecta</taxon>
        <taxon>Pterygota</taxon>
        <taxon>Neoptera</taxon>
        <taxon>Endopterygota</taxon>
        <taxon>Hymenoptera</taxon>
        <taxon>Apocrita</taxon>
        <taxon>Proctotrupomorpha</taxon>
        <taxon>Chalcidoidea</taxon>
        <taxon>Aphelinidae</taxon>
        <taxon>Aphelininae</taxon>
        <taxon>Eretmocerus</taxon>
    </lineage>
</organism>